<evidence type="ECO:0000259" key="1">
    <source>
        <dbReference type="PROSITE" id="PS50011"/>
    </source>
</evidence>
<dbReference type="Proteomes" id="UP000243661">
    <property type="component" value="Unassembled WGS sequence"/>
</dbReference>
<feature type="domain" description="Protein kinase" evidence="1">
    <location>
        <begin position="23"/>
        <end position="276"/>
    </location>
</feature>
<keyword evidence="2" id="KW-0808">Transferase</keyword>
<dbReference type="GO" id="GO:0005737">
    <property type="term" value="C:cytoplasm"/>
    <property type="evidence" value="ECO:0007669"/>
    <property type="project" value="TreeGrafter"/>
</dbReference>
<evidence type="ECO:0000313" key="3">
    <source>
        <dbReference type="Proteomes" id="UP000243661"/>
    </source>
</evidence>
<dbReference type="Gene3D" id="1.10.510.10">
    <property type="entry name" value="Transferase(Phosphotransferase) domain 1"/>
    <property type="match status" value="1"/>
</dbReference>
<name>A0A1C4GXT8_9GAMM</name>
<dbReference type="InterPro" id="IPR000719">
    <property type="entry name" value="Prot_kinase_dom"/>
</dbReference>
<dbReference type="AlphaFoldDB" id="A0A1C4GXT8"/>
<sequence>MIQRKKPQNLLQFSAQDLDGIKLHLNIKAKSLTLGRLIHTFEKDQQQYWLKTQAIDMNENNQHGFVNEIGFYQQFVDQTEPIDFLLPFQIVTDVNKIIAQESSNTALIISHGQTLLGDIRSSSIDRIKATFFKMLDAVEQMHCLGWIHGDLKGEHFLEFEQRVCLIDFEQVEKISSTQLIPYLTATPRYMAPELFHGEAKTVHSDIYALGIIFYEWLTGQRLVAKNYEEWAYLHCQHLIIELPQHFYMFEKLIQRMLAKQKNSREHNIFKLKHCLLTENA</sequence>
<accession>A0A1C4GXT8</accession>
<dbReference type="SMART" id="SM00220">
    <property type="entry name" value="S_TKc"/>
    <property type="match status" value="1"/>
</dbReference>
<dbReference type="PROSITE" id="PS50011">
    <property type="entry name" value="PROTEIN_KINASE_DOM"/>
    <property type="match status" value="1"/>
</dbReference>
<dbReference type="InterPro" id="IPR011009">
    <property type="entry name" value="Kinase-like_dom_sf"/>
</dbReference>
<dbReference type="EMBL" id="FMBK01000011">
    <property type="protein sequence ID" value="SCC72683.1"/>
    <property type="molecule type" value="Genomic_DNA"/>
</dbReference>
<keyword evidence="2" id="KW-0418">Kinase</keyword>
<dbReference type="GO" id="GO:0004674">
    <property type="term" value="F:protein serine/threonine kinase activity"/>
    <property type="evidence" value="ECO:0007669"/>
    <property type="project" value="TreeGrafter"/>
</dbReference>
<dbReference type="PANTHER" id="PTHR44167:SF24">
    <property type="entry name" value="SERINE_THREONINE-PROTEIN KINASE CHK2"/>
    <property type="match status" value="1"/>
</dbReference>
<evidence type="ECO:0000313" key="2">
    <source>
        <dbReference type="EMBL" id="SCC72683.1"/>
    </source>
</evidence>
<dbReference type="Pfam" id="PF00069">
    <property type="entry name" value="Pkinase"/>
    <property type="match status" value="1"/>
</dbReference>
<reference evidence="2 3" key="1">
    <citation type="submission" date="2016-08" db="EMBL/GenBank/DDBJ databases">
        <authorList>
            <person name="Seilhamer J.J."/>
        </authorList>
    </citation>
    <scope>NUCLEOTIDE SEQUENCE [LARGE SCALE GENOMIC DNA]</scope>
    <source>
        <strain evidence="2 3">ANC 4874</strain>
    </source>
</reference>
<gene>
    <name evidence="2" type="ORF">GA0116959_11189</name>
</gene>
<organism evidence="2 3">
    <name type="scientific">Acinetobacter albensis</name>
    <dbReference type="NCBI Taxonomy" id="1673609"/>
    <lineage>
        <taxon>Bacteria</taxon>
        <taxon>Pseudomonadati</taxon>
        <taxon>Pseudomonadota</taxon>
        <taxon>Gammaproteobacteria</taxon>
        <taxon>Moraxellales</taxon>
        <taxon>Moraxellaceae</taxon>
        <taxon>Acinetobacter</taxon>
    </lineage>
</organism>
<dbReference type="GO" id="GO:0005524">
    <property type="term" value="F:ATP binding"/>
    <property type="evidence" value="ECO:0007669"/>
    <property type="project" value="InterPro"/>
</dbReference>
<dbReference type="OrthoDB" id="9801841at2"/>
<proteinExistence type="predicted"/>
<dbReference type="SUPFAM" id="SSF56112">
    <property type="entry name" value="Protein kinase-like (PK-like)"/>
    <property type="match status" value="1"/>
</dbReference>
<protein>
    <submittedName>
        <fullName evidence="2">Protein kinase domain-containing protein</fullName>
    </submittedName>
</protein>
<dbReference type="PANTHER" id="PTHR44167">
    <property type="entry name" value="OVARIAN-SPECIFIC SERINE/THREONINE-PROTEIN KINASE LOK-RELATED"/>
    <property type="match status" value="1"/>
</dbReference>